<name>A0A2Z4JE99_9ACTN</name>
<dbReference type="InterPro" id="IPR012338">
    <property type="entry name" value="Beta-lactam/transpept-like"/>
</dbReference>
<proteinExistence type="predicted"/>
<geneLocation type="plasmid" evidence="4 5">
    <name>unnamed1</name>
</geneLocation>
<dbReference type="Gene3D" id="3.40.710.10">
    <property type="entry name" value="DD-peptidase/beta-lactamase superfamily"/>
    <property type="match status" value="1"/>
</dbReference>
<dbReference type="PANTHER" id="PTHR43283:SF11">
    <property type="entry name" value="BETA-LACTAMASE-RELATED DOMAIN-CONTAINING PROTEIN"/>
    <property type="match status" value="1"/>
</dbReference>
<dbReference type="EMBL" id="CP030074">
    <property type="protein sequence ID" value="AWW43240.1"/>
    <property type="molecule type" value="Genomic_DNA"/>
</dbReference>
<dbReference type="GO" id="GO:0016787">
    <property type="term" value="F:hydrolase activity"/>
    <property type="evidence" value="ECO:0007669"/>
    <property type="project" value="UniProtKB-KW"/>
</dbReference>
<keyword evidence="1 4" id="KW-0378">Hydrolase</keyword>
<keyword evidence="4" id="KW-0614">Plasmid</keyword>
<feature type="region of interest" description="Disordered" evidence="2">
    <location>
        <begin position="1"/>
        <end position="22"/>
    </location>
</feature>
<dbReference type="RefSeq" id="WP_112443085.1">
    <property type="nucleotide sequence ID" value="NZ_CP030074.1"/>
</dbReference>
<dbReference type="Proteomes" id="UP000249616">
    <property type="component" value="Plasmid unnamed1"/>
</dbReference>
<dbReference type="InterPro" id="IPR050789">
    <property type="entry name" value="Diverse_Enzym_Activities"/>
</dbReference>
<feature type="domain" description="Beta-lactamase-related" evidence="3">
    <location>
        <begin position="206"/>
        <end position="537"/>
    </location>
</feature>
<accession>A0A2Z4JE99</accession>
<evidence type="ECO:0000259" key="3">
    <source>
        <dbReference type="Pfam" id="PF00144"/>
    </source>
</evidence>
<protein>
    <submittedName>
        <fullName evidence="4">Serine hydrolase</fullName>
    </submittedName>
</protein>
<dbReference type="SUPFAM" id="SSF56601">
    <property type="entry name" value="beta-lactamase/transpeptidase-like"/>
    <property type="match status" value="1"/>
</dbReference>
<gene>
    <name evidence="4" type="ORF">DN051_42365</name>
</gene>
<reference evidence="5" key="1">
    <citation type="submission" date="2018-06" db="EMBL/GenBank/DDBJ databases">
        <authorList>
            <person name="Li K."/>
        </authorList>
    </citation>
    <scope>NUCLEOTIDE SEQUENCE [LARGE SCALE GENOMIC DNA]</scope>
    <source>
        <strain evidence="5">ZFG47</strain>
        <plasmid evidence="5">unnamed1</plasmid>
    </source>
</reference>
<dbReference type="PANTHER" id="PTHR43283">
    <property type="entry name" value="BETA-LACTAMASE-RELATED"/>
    <property type="match status" value="1"/>
</dbReference>
<organism evidence="4 5">
    <name type="scientific">Streptomyces cadmiisoli</name>
    <dbReference type="NCBI Taxonomy" id="2184053"/>
    <lineage>
        <taxon>Bacteria</taxon>
        <taxon>Bacillati</taxon>
        <taxon>Actinomycetota</taxon>
        <taxon>Actinomycetes</taxon>
        <taxon>Kitasatosporales</taxon>
        <taxon>Streptomycetaceae</taxon>
        <taxon>Streptomyces</taxon>
        <taxon>Streptomyces aurantiacus group</taxon>
    </lineage>
</organism>
<evidence type="ECO:0000256" key="1">
    <source>
        <dbReference type="ARBA" id="ARBA00022801"/>
    </source>
</evidence>
<evidence type="ECO:0000313" key="5">
    <source>
        <dbReference type="Proteomes" id="UP000249616"/>
    </source>
</evidence>
<sequence>MTEASGVRISPPIVAPPGTGATAGPHQVTLFSAEWFRHAERLLSVTQVDEETAVQFLLTVTDGPELGTVSRVTMLLDRSTDGLRILPTDGAARPNLGITLNSEQAATLLLGSGSQRASLLEDEGITLVGVFQYLYYADRALQQDRGGALARIRTLTRALPPDLGVACWPDAGEPPVEPWSLDATDNAAEVLPRTLAALRREIPLSSPGAQLHVVHDSSNLEVSLAMGEARPQVRFTRRSLVPWNCCAKPQGAVAAMQLVERGLLDLDAPIADSLSWFAGSRRESITVRQLLTHTTAVPSGFDPFHGRLVVNRVQRRELLQLVAPPVGERPGTRINYSAKWAWYLLAEIIEALDGRDYDQYVREEVLEPCGMTSSRTCFSAEEYQEQVATLPVRYISGDGKAAQPSYWFSTKRACTTPLPGASHRGPMSDLGRLLGMLLHDGSSGGKQVLSPNSVAALTSRQRVGLTDRYGNADWGLGVRVESRHLGPSFTQFSRYASARTYGHYGLWTNVGFADPDAGGLIVALHFNGQTWHEEHMARMFRVNDAIYEDLNLAG</sequence>
<dbReference type="InterPro" id="IPR001466">
    <property type="entry name" value="Beta-lactam-related"/>
</dbReference>
<dbReference type="AlphaFoldDB" id="A0A2Z4JE99"/>
<dbReference type="Pfam" id="PF00144">
    <property type="entry name" value="Beta-lactamase"/>
    <property type="match status" value="1"/>
</dbReference>
<evidence type="ECO:0000313" key="4">
    <source>
        <dbReference type="EMBL" id="AWW43240.1"/>
    </source>
</evidence>
<dbReference type="KEGG" id="scad:DN051_42365"/>
<evidence type="ECO:0000256" key="2">
    <source>
        <dbReference type="SAM" id="MobiDB-lite"/>
    </source>
</evidence>
<keyword evidence="5" id="KW-1185">Reference proteome</keyword>